<accession>A0ABU0Q2F7</accession>
<comment type="caution">
    <text evidence="1">The sequence shown here is derived from an EMBL/GenBank/DDBJ whole genome shotgun (WGS) entry which is preliminary data.</text>
</comment>
<evidence type="ECO:0000313" key="1">
    <source>
        <dbReference type="EMBL" id="MDQ0684848.1"/>
    </source>
</evidence>
<keyword evidence="2" id="KW-1185">Reference proteome</keyword>
<name>A0ABU0Q2F7_STRAH</name>
<reference evidence="1 2" key="1">
    <citation type="submission" date="2023-07" db="EMBL/GenBank/DDBJ databases">
        <title>Comparative genomics of wheat-associated soil bacteria to identify genetic determinants of phenazine resistance.</title>
        <authorList>
            <person name="Mouncey N."/>
        </authorList>
    </citation>
    <scope>NUCLEOTIDE SEQUENCE [LARGE SCALE GENOMIC DNA]</scope>
    <source>
        <strain evidence="1 2">W4I19-2</strain>
    </source>
</reference>
<protein>
    <recommendedName>
        <fullName evidence="3">DNA primase/polymerase bifunctional N-terminal domain-containing protein</fullName>
    </recommendedName>
</protein>
<dbReference type="EMBL" id="JAUSYA010000001">
    <property type="protein sequence ID" value="MDQ0684848.1"/>
    <property type="molecule type" value="Genomic_DNA"/>
</dbReference>
<proteinExistence type="predicted"/>
<dbReference type="Proteomes" id="UP001243364">
    <property type="component" value="Unassembled WGS sequence"/>
</dbReference>
<gene>
    <name evidence="1" type="ORF">QFZ56_003811</name>
</gene>
<evidence type="ECO:0000313" key="2">
    <source>
        <dbReference type="Proteomes" id="UP001243364"/>
    </source>
</evidence>
<evidence type="ECO:0008006" key="3">
    <source>
        <dbReference type="Google" id="ProtNLM"/>
    </source>
</evidence>
<dbReference type="RefSeq" id="WP_307044322.1">
    <property type="nucleotide sequence ID" value="NZ_JAUSYA010000001.1"/>
</dbReference>
<sequence>MEPTARPTGAALRPMETGPGTLVHPAADRRLAAEHWLLSTLPDHARVKAREEWTHHRMTLLPLGTLVSAVRLPARLVLAVAGGRVPSRDVDQFLAEVLEDGPVICDPRSQQYYALVPASMPATWSMAAAEWRPAEVECLGRDCHLGVPRLDVTEPDPLGSYWSVPMESAATLCGPLSVARLIAAGWHEISGRSDDETA</sequence>
<organism evidence="1 2">
    <name type="scientific">Streptomyces achromogenes</name>
    <dbReference type="NCBI Taxonomy" id="67255"/>
    <lineage>
        <taxon>Bacteria</taxon>
        <taxon>Bacillati</taxon>
        <taxon>Actinomycetota</taxon>
        <taxon>Actinomycetes</taxon>
        <taxon>Kitasatosporales</taxon>
        <taxon>Streptomycetaceae</taxon>
        <taxon>Streptomyces</taxon>
    </lineage>
</organism>